<feature type="transmembrane region" description="Helical" evidence="1">
    <location>
        <begin position="43"/>
        <end position="66"/>
    </location>
</feature>
<keyword evidence="1" id="KW-0472">Membrane</keyword>
<accession>A0A5R9B6Y4</accession>
<dbReference type="AlphaFoldDB" id="A0A5R9B6Y4"/>
<evidence type="ECO:0008006" key="4">
    <source>
        <dbReference type="Google" id="ProtNLM"/>
    </source>
</evidence>
<keyword evidence="1" id="KW-1133">Transmembrane helix</keyword>
<dbReference type="EMBL" id="VAVZ01000072">
    <property type="protein sequence ID" value="TLP92230.1"/>
    <property type="molecule type" value="Genomic_DNA"/>
</dbReference>
<dbReference type="OrthoDB" id="4966313at2"/>
<evidence type="ECO:0000313" key="2">
    <source>
        <dbReference type="EMBL" id="TLP92230.1"/>
    </source>
</evidence>
<dbReference type="Proteomes" id="UP000310458">
    <property type="component" value="Unassembled WGS sequence"/>
</dbReference>
<evidence type="ECO:0000256" key="1">
    <source>
        <dbReference type="SAM" id="Phobius"/>
    </source>
</evidence>
<comment type="caution">
    <text evidence="2">The sequence shown here is derived from an EMBL/GenBank/DDBJ whole genome shotgun (WGS) entry which is preliminary data.</text>
</comment>
<name>A0A5R9B6Y4_9MICC</name>
<evidence type="ECO:0000313" key="3">
    <source>
        <dbReference type="Proteomes" id="UP000310458"/>
    </source>
</evidence>
<proteinExistence type="predicted"/>
<sequence length="213" mass="23101">MPSPTEQNSSAEAVSGYRQSRTSRRSAGIPELPVVFKVATGRWWFGGIIGIISAVVLTAAILGVPSAAFEDASGLMPLYRALAVIGAPLAALAGLYLLRGALRPEHVTISPEGVSTRHWTLHWKEIEDLHIKGDPTSHKGRVQLRVTDSAFTREGPNNRWLSGRPFGVGGMINKEPIIQLQPGLKTPPMHIAELIQTLRTSTGTTSLNSRQRR</sequence>
<reference evidence="2 3" key="1">
    <citation type="submission" date="2019-05" db="EMBL/GenBank/DDBJ databases">
        <title>Nesterenkonia sp. GY074 isolated from the Southern Atlantic Ocean.</title>
        <authorList>
            <person name="Zhang G."/>
        </authorList>
    </citation>
    <scope>NUCLEOTIDE SEQUENCE [LARGE SCALE GENOMIC DNA]</scope>
    <source>
        <strain evidence="2 3">GY074</strain>
    </source>
</reference>
<keyword evidence="1" id="KW-0812">Transmembrane</keyword>
<feature type="transmembrane region" description="Helical" evidence="1">
    <location>
        <begin position="78"/>
        <end position="98"/>
    </location>
</feature>
<gene>
    <name evidence="2" type="ORF">FEF26_15020</name>
</gene>
<organism evidence="2 3">
    <name type="scientific">Nesterenkonia salmonea</name>
    <dbReference type="NCBI Taxonomy" id="1804987"/>
    <lineage>
        <taxon>Bacteria</taxon>
        <taxon>Bacillati</taxon>
        <taxon>Actinomycetota</taxon>
        <taxon>Actinomycetes</taxon>
        <taxon>Micrococcales</taxon>
        <taxon>Micrococcaceae</taxon>
        <taxon>Nesterenkonia</taxon>
    </lineage>
</organism>
<keyword evidence="3" id="KW-1185">Reference proteome</keyword>
<protein>
    <recommendedName>
        <fullName evidence="4">PH domain-containing protein</fullName>
    </recommendedName>
</protein>
<dbReference type="RefSeq" id="WP_138254350.1">
    <property type="nucleotide sequence ID" value="NZ_VAVZ01000072.1"/>
</dbReference>